<dbReference type="Proteomes" id="UP000007575">
    <property type="component" value="Chromosome"/>
</dbReference>
<accession>H8GUL8</accession>
<gene>
    <name evidence="1" type="ordered locus">DGo_CA2774</name>
</gene>
<organism evidence="1 2">
    <name type="scientific">Deinococcus gobiensis (strain DSM 21396 / JCM 16679 / CGMCC 1.7299 / I-0)</name>
    <dbReference type="NCBI Taxonomy" id="745776"/>
    <lineage>
        <taxon>Bacteria</taxon>
        <taxon>Thermotogati</taxon>
        <taxon>Deinococcota</taxon>
        <taxon>Deinococci</taxon>
        <taxon>Deinococcales</taxon>
        <taxon>Deinococcaceae</taxon>
        <taxon>Deinococcus</taxon>
    </lineage>
</organism>
<evidence type="ECO:0000313" key="1">
    <source>
        <dbReference type="EMBL" id="AFD26701.1"/>
    </source>
</evidence>
<sequence length="132" mass="14372">MDSVRTGMMFGRRMAAHLSVTHITAGGYDGQTPLFAVNADYALGVTDALRQVDASIDWTGQWLTVPGDAFAPRRQQAAWAELAQREGLLSLHHPLLIIGWCEGTLVARSIITTGDQEEELAARTVLLTPEVQ</sequence>
<dbReference type="AlphaFoldDB" id="H8GUL8"/>
<keyword evidence="2" id="KW-1185">Reference proteome</keyword>
<dbReference type="HOGENOM" id="CLU_1913607_0_0_0"/>
<proteinExistence type="predicted"/>
<evidence type="ECO:0000313" key="2">
    <source>
        <dbReference type="Proteomes" id="UP000007575"/>
    </source>
</evidence>
<protein>
    <submittedName>
        <fullName evidence="1">Uncharacterized protein</fullName>
    </submittedName>
</protein>
<name>H8GUL8_DEIGI</name>
<dbReference type="PATRIC" id="fig|745776.4.peg.2850"/>
<dbReference type="EMBL" id="CP002191">
    <property type="protein sequence ID" value="AFD26701.1"/>
    <property type="molecule type" value="Genomic_DNA"/>
</dbReference>
<dbReference type="KEGG" id="dgo:DGo_CA2774"/>
<reference evidence="1 2" key="1">
    <citation type="journal article" date="2012" name="PLoS ONE">
        <title>Genome sequence and transcriptome analysis of the radioresistant bacterium Deinococcus gobiensis: insights into the extreme environmental adaptations.</title>
        <authorList>
            <person name="Yuan M."/>
            <person name="Chen M."/>
            <person name="Zhang W."/>
            <person name="Lu W."/>
            <person name="Wang J."/>
            <person name="Yang M."/>
            <person name="Zhao P."/>
            <person name="Tang R."/>
            <person name="Li X."/>
            <person name="Hao Y."/>
            <person name="Zhou Z."/>
            <person name="Zhan Y."/>
            <person name="Yu H."/>
            <person name="Teng C."/>
            <person name="Yan Y."/>
            <person name="Ping S."/>
            <person name="Wang Y."/>
            <person name="Lin M."/>
        </authorList>
    </citation>
    <scope>NUCLEOTIDE SEQUENCE [LARGE SCALE GENOMIC DNA]</scope>
    <source>
        <strain evidence="1 2">I-0</strain>
    </source>
</reference>